<feature type="region of interest" description="Disordered" evidence="1">
    <location>
        <begin position="1"/>
        <end position="30"/>
    </location>
</feature>
<dbReference type="OrthoDB" id="1002478at2759"/>
<sequence>MRTLKKEEDGKGGVAMINDQRNNGTVGDHLNVNSGSKFDILSAMVGENEVGNDMEKGVFYNGGQVSVVVNVDKNLEMVPVKGVEKRKKEGEGFRKVGRSGKDSLVNQAGRKGKDLDVGKRECKEKNKDINVVKEGRDNGVDNKNGKEKVIERVVIETTKGNVVKHDPPDKNGEQSPMQIINLVVKEVEDGCGMDVEQGTDGNSLLILLNELIDENIVDIVAIMETKRHGDKALSVIKKLKFKGFHKVNIVGYKDGIWLLWDEGRVDMEILVEDFQFIHVRVVIFFLRWFIGARSLISEMRLLSDMNSKVENKNRLFRFLASWMMKERFDDFINGVWKG</sequence>
<feature type="compositionally biased region" description="Basic and acidic residues" evidence="1">
    <location>
        <begin position="1"/>
        <end position="11"/>
    </location>
</feature>
<organism evidence="2 3">
    <name type="scientific">Senna tora</name>
    <dbReference type="NCBI Taxonomy" id="362788"/>
    <lineage>
        <taxon>Eukaryota</taxon>
        <taxon>Viridiplantae</taxon>
        <taxon>Streptophyta</taxon>
        <taxon>Embryophyta</taxon>
        <taxon>Tracheophyta</taxon>
        <taxon>Spermatophyta</taxon>
        <taxon>Magnoliopsida</taxon>
        <taxon>eudicotyledons</taxon>
        <taxon>Gunneridae</taxon>
        <taxon>Pentapetalae</taxon>
        <taxon>rosids</taxon>
        <taxon>fabids</taxon>
        <taxon>Fabales</taxon>
        <taxon>Fabaceae</taxon>
        <taxon>Caesalpinioideae</taxon>
        <taxon>Cassia clade</taxon>
        <taxon>Senna</taxon>
    </lineage>
</organism>
<dbReference type="Proteomes" id="UP000634136">
    <property type="component" value="Unassembled WGS sequence"/>
</dbReference>
<evidence type="ECO:0000313" key="3">
    <source>
        <dbReference type="Proteomes" id="UP000634136"/>
    </source>
</evidence>
<proteinExistence type="predicted"/>
<evidence type="ECO:0000256" key="1">
    <source>
        <dbReference type="SAM" id="MobiDB-lite"/>
    </source>
</evidence>
<name>A0A835C9Y6_9FABA</name>
<accession>A0A835C9Y6</accession>
<keyword evidence="3" id="KW-1185">Reference proteome</keyword>
<reference evidence="2" key="1">
    <citation type="submission" date="2020-09" db="EMBL/GenBank/DDBJ databases">
        <title>Genome-Enabled Discovery of Anthraquinone Biosynthesis in Senna tora.</title>
        <authorList>
            <person name="Kang S.-H."/>
            <person name="Pandey R.P."/>
            <person name="Lee C.-M."/>
            <person name="Sim J.-S."/>
            <person name="Jeong J.-T."/>
            <person name="Choi B.-S."/>
            <person name="Jung M."/>
            <person name="Ginzburg D."/>
            <person name="Zhao K."/>
            <person name="Won S.Y."/>
            <person name="Oh T.-J."/>
            <person name="Yu Y."/>
            <person name="Kim N.-H."/>
            <person name="Lee O.R."/>
            <person name="Lee T.-H."/>
            <person name="Bashyal P."/>
            <person name="Kim T.-S."/>
            <person name="Lee W.-H."/>
            <person name="Kawkins C."/>
            <person name="Kim C.-K."/>
            <person name="Kim J.S."/>
            <person name="Ahn B.O."/>
            <person name="Rhee S.Y."/>
            <person name="Sohng J.K."/>
        </authorList>
    </citation>
    <scope>NUCLEOTIDE SEQUENCE</scope>
    <source>
        <tissue evidence="2">Leaf</tissue>
    </source>
</reference>
<gene>
    <name evidence="2" type="ORF">G2W53_015465</name>
</gene>
<protein>
    <submittedName>
        <fullName evidence="2">Ribonuclease H</fullName>
    </submittedName>
</protein>
<comment type="caution">
    <text evidence="2">The sequence shown here is derived from an EMBL/GenBank/DDBJ whole genome shotgun (WGS) entry which is preliminary data.</text>
</comment>
<feature type="region of interest" description="Disordered" evidence="1">
    <location>
        <begin position="86"/>
        <end position="119"/>
    </location>
</feature>
<dbReference type="AlphaFoldDB" id="A0A835C9Y6"/>
<feature type="compositionally biased region" description="Polar residues" evidence="1">
    <location>
        <begin position="19"/>
        <end position="30"/>
    </location>
</feature>
<dbReference type="EMBL" id="JAAIUW010000005">
    <property type="protein sequence ID" value="KAF7833132.1"/>
    <property type="molecule type" value="Genomic_DNA"/>
</dbReference>
<evidence type="ECO:0000313" key="2">
    <source>
        <dbReference type="EMBL" id="KAF7833132.1"/>
    </source>
</evidence>